<dbReference type="Proteomes" id="UP000053647">
    <property type="component" value="Unassembled WGS sequence"/>
</dbReference>
<dbReference type="AlphaFoldDB" id="A0A0C9U3B1"/>
<gene>
    <name evidence="1" type="ORF">PAXINDRAFT_100366</name>
</gene>
<dbReference type="EMBL" id="KN819346">
    <property type="protein sequence ID" value="KIJ14012.1"/>
    <property type="molecule type" value="Genomic_DNA"/>
</dbReference>
<proteinExistence type="predicted"/>
<dbReference type="HOGENOM" id="CLU_1750283_0_0_1"/>
<reference evidence="2" key="2">
    <citation type="submission" date="2015-01" db="EMBL/GenBank/DDBJ databases">
        <title>Evolutionary Origins and Diversification of the Mycorrhizal Mutualists.</title>
        <authorList>
            <consortium name="DOE Joint Genome Institute"/>
            <consortium name="Mycorrhizal Genomics Consortium"/>
            <person name="Kohler A."/>
            <person name="Kuo A."/>
            <person name="Nagy L.G."/>
            <person name="Floudas D."/>
            <person name="Copeland A."/>
            <person name="Barry K.W."/>
            <person name="Cichocki N."/>
            <person name="Veneault-Fourrey C."/>
            <person name="LaButti K."/>
            <person name="Lindquist E.A."/>
            <person name="Lipzen A."/>
            <person name="Lundell T."/>
            <person name="Morin E."/>
            <person name="Murat C."/>
            <person name="Riley R."/>
            <person name="Ohm R."/>
            <person name="Sun H."/>
            <person name="Tunlid A."/>
            <person name="Henrissat B."/>
            <person name="Grigoriev I.V."/>
            <person name="Hibbett D.S."/>
            <person name="Martin F."/>
        </authorList>
    </citation>
    <scope>NUCLEOTIDE SEQUENCE [LARGE SCALE GENOMIC DNA]</scope>
    <source>
        <strain evidence="2">ATCC 200175</strain>
    </source>
</reference>
<evidence type="ECO:0008006" key="3">
    <source>
        <dbReference type="Google" id="ProtNLM"/>
    </source>
</evidence>
<evidence type="ECO:0000313" key="1">
    <source>
        <dbReference type="EMBL" id="KIJ14012.1"/>
    </source>
</evidence>
<dbReference type="InterPro" id="IPR011009">
    <property type="entry name" value="Kinase-like_dom_sf"/>
</dbReference>
<sequence>MYRGDERTPMEHFKADGLTGRSAFGYLAPEQFDCEEHNYKVGMYTFGLLLLDLFCDGDPWYCHIPRVGDPEDFGPNESPPLHLALKQCVFDANAWNLITKLADIGPDARPESSKISTGTVSQLVDMTLTTVPATATDNTVHSSLPINGS</sequence>
<evidence type="ECO:0000313" key="2">
    <source>
        <dbReference type="Proteomes" id="UP000053647"/>
    </source>
</evidence>
<accession>A0A0C9U3B1</accession>
<reference evidence="1 2" key="1">
    <citation type="submission" date="2014-06" db="EMBL/GenBank/DDBJ databases">
        <authorList>
            <consortium name="DOE Joint Genome Institute"/>
            <person name="Kuo A."/>
            <person name="Kohler A."/>
            <person name="Nagy L.G."/>
            <person name="Floudas D."/>
            <person name="Copeland A."/>
            <person name="Barry K.W."/>
            <person name="Cichocki N."/>
            <person name="Veneault-Fourrey C."/>
            <person name="LaButti K."/>
            <person name="Lindquist E.A."/>
            <person name="Lipzen A."/>
            <person name="Lundell T."/>
            <person name="Morin E."/>
            <person name="Murat C."/>
            <person name="Sun H."/>
            <person name="Tunlid A."/>
            <person name="Henrissat B."/>
            <person name="Grigoriev I.V."/>
            <person name="Hibbett D.S."/>
            <person name="Martin F."/>
            <person name="Nordberg H.P."/>
            <person name="Cantor M.N."/>
            <person name="Hua S.X."/>
        </authorList>
    </citation>
    <scope>NUCLEOTIDE SEQUENCE [LARGE SCALE GENOMIC DNA]</scope>
    <source>
        <strain evidence="1 2">ATCC 200175</strain>
    </source>
</reference>
<protein>
    <recommendedName>
        <fullName evidence="3">Protein kinase domain-containing protein</fullName>
    </recommendedName>
</protein>
<dbReference type="OrthoDB" id="1668230at2759"/>
<dbReference type="SUPFAM" id="SSF56112">
    <property type="entry name" value="Protein kinase-like (PK-like)"/>
    <property type="match status" value="1"/>
</dbReference>
<dbReference type="Gene3D" id="1.10.510.10">
    <property type="entry name" value="Transferase(Phosphotransferase) domain 1"/>
    <property type="match status" value="1"/>
</dbReference>
<organism evidence="1 2">
    <name type="scientific">Paxillus involutus ATCC 200175</name>
    <dbReference type="NCBI Taxonomy" id="664439"/>
    <lineage>
        <taxon>Eukaryota</taxon>
        <taxon>Fungi</taxon>
        <taxon>Dikarya</taxon>
        <taxon>Basidiomycota</taxon>
        <taxon>Agaricomycotina</taxon>
        <taxon>Agaricomycetes</taxon>
        <taxon>Agaricomycetidae</taxon>
        <taxon>Boletales</taxon>
        <taxon>Paxilineae</taxon>
        <taxon>Paxillaceae</taxon>
        <taxon>Paxillus</taxon>
    </lineage>
</organism>
<name>A0A0C9U3B1_PAXIN</name>
<keyword evidence="2" id="KW-1185">Reference proteome</keyword>